<dbReference type="OrthoDB" id="5386199at2759"/>
<dbReference type="Proteomes" id="UP000053257">
    <property type="component" value="Unassembled WGS sequence"/>
</dbReference>
<evidence type="ECO:0000313" key="3">
    <source>
        <dbReference type="Proteomes" id="UP000053257"/>
    </source>
</evidence>
<reference evidence="2 3" key="1">
    <citation type="journal article" date="2014" name="PLoS Genet.">
        <title>Analysis of the Phlebiopsis gigantea genome, transcriptome and secretome provides insight into its pioneer colonization strategies of wood.</title>
        <authorList>
            <person name="Hori C."/>
            <person name="Ishida T."/>
            <person name="Igarashi K."/>
            <person name="Samejima M."/>
            <person name="Suzuki H."/>
            <person name="Master E."/>
            <person name="Ferreira P."/>
            <person name="Ruiz-Duenas F.J."/>
            <person name="Held B."/>
            <person name="Canessa P."/>
            <person name="Larrondo L.F."/>
            <person name="Schmoll M."/>
            <person name="Druzhinina I.S."/>
            <person name="Kubicek C.P."/>
            <person name="Gaskell J.A."/>
            <person name="Kersten P."/>
            <person name="St John F."/>
            <person name="Glasner J."/>
            <person name="Sabat G."/>
            <person name="Splinter BonDurant S."/>
            <person name="Syed K."/>
            <person name="Yadav J."/>
            <person name="Mgbeahuruike A.C."/>
            <person name="Kovalchuk A."/>
            <person name="Asiegbu F.O."/>
            <person name="Lackner G."/>
            <person name="Hoffmeister D."/>
            <person name="Rencoret J."/>
            <person name="Gutierrez A."/>
            <person name="Sun H."/>
            <person name="Lindquist E."/>
            <person name="Barry K."/>
            <person name="Riley R."/>
            <person name="Grigoriev I.V."/>
            <person name="Henrissat B."/>
            <person name="Kues U."/>
            <person name="Berka R.M."/>
            <person name="Martinez A.T."/>
            <person name="Covert S.F."/>
            <person name="Blanchette R.A."/>
            <person name="Cullen D."/>
        </authorList>
    </citation>
    <scope>NUCLEOTIDE SEQUENCE [LARGE SCALE GENOMIC DNA]</scope>
    <source>
        <strain evidence="2 3">11061_1 CR5-6</strain>
    </source>
</reference>
<gene>
    <name evidence="2" type="ORF">PHLGIDRAFT_124974</name>
</gene>
<name>A0A0C3S5M4_PHLG1</name>
<sequence>MSLTMTPLIFMLETSSAVPFIGRIALAGTVIVTSGVSTAMVAWCGRPYVNKLRYFPLENPAATPSQIVAGQATGIELTTATLMLRERVTRVYDTAFLVPTNRPFAKWELATAFNLPTAEAAAEKAKGNLPREETIAESMDATGKMLGRWIVKWNEDGTGTCRETGKVSRYFNVHEEMLPRPLR</sequence>
<organism evidence="2 3">
    <name type="scientific">Phlebiopsis gigantea (strain 11061_1 CR5-6)</name>
    <name type="common">White-rot fungus</name>
    <name type="synonym">Peniophora gigantea</name>
    <dbReference type="NCBI Taxonomy" id="745531"/>
    <lineage>
        <taxon>Eukaryota</taxon>
        <taxon>Fungi</taxon>
        <taxon>Dikarya</taxon>
        <taxon>Basidiomycota</taxon>
        <taxon>Agaricomycotina</taxon>
        <taxon>Agaricomycetes</taxon>
        <taxon>Polyporales</taxon>
        <taxon>Phanerochaetaceae</taxon>
        <taxon>Phlebiopsis</taxon>
    </lineage>
</organism>
<evidence type="ECO:0000256" key="1">
    <source>
        <dbReference type="SAM" id="Phobius"/>
    </source>
</evidence>
<keyword evidence="1" id="KW-0812">Transmembrane</keyword>
<feature type="transmembrane region" description="Helical" evidence="1">
    <location>
        <begin position="20"/>
        <end position="44"/>
    </location>
</feature>
<keyword evidence="1" id="KW-0472">Membrane</keyword>
<dbReference type="EMBL" id="KN840447">
    <property type="protein sequence ID" value="KIP11331.1"/>
    <property type="molecule type" value="Genomic_DNA"/>
</dbReference>
<dbReference type="HOGENOM" id="CLU_1475664_0_0_1"/>
<evidence type="ECO:0000313" key="2">
    <source>
        <dbReference type="EMBL" id="KIP11331.1"/>
    </source>
</evidence>
<protein>
    <submittedName>
        <fullName evidence="2">Uncharacterized protein</fullName>
    </submittedName>
</protein>
<keyword evidence="3" id="KW-1185">Reference proteome</keyword>
<keyword evidence="1" id="KW-1133">Transmembrane helix</keyword>
<accession>A0A0C3S5M4</accession>
<proteinExistence type="predicted"/>
<dbReference type="AlphaFoldDB" id="A0A0C3S5M4"/>